<feature type="domain" description="MmeI-like DNA-methyltransferase" evidence="8">
    <location>
        <begin position="330"/>
        <end position="577"/>
    </location>
</feature>
<dbReference type="InterPro" id="IPR046819">
    <property type="entry name" value="MmeI_hel"/>
</dbReference>
<dbReference type="Gene3D" id="3.40.50.150">
    <property type="entry name" value="Vaccinia Virus protein VP39"/>
    <property type="match status" value="1"/>
</dbReference>
<sequence>MTTAAVEPILRFIEYARTLKGDEKGEAQVFCDRLFQAFGHGGYKEAGATLEFRVKGAKSTKFADLLWRPRLLMEMKKRGEKLQKHYTQAFEYWLQLVPQRPKYVVLCNFDEFWIYDFDSQLNDPVDVVALDELPQRYTAFNFLFPVEKKPQFGNNRVDVTRAAAANVAGVFNALVARGEDREQAQRFALQCVVAMFSEDAELLPRGLFSELLDECKRGESTYDLVGGLFRQMNSQSPAKGGRFKGVRYFNGGIFQTVNPLELVPEEVDLLLKAAEENWSKVQPPIFGTLFQSSMGKERRHAFGAHFTSEADIQKVVLPTIVRPWRERIEAAKTLKELRALLEELRSFRVLDPACGSGNFLYVAFRELKRLELSLMAKIHAEFGRKAQQSVGTRSLVSIKQFFGIDKEEFAVELAKVTLMIAKELAIDESQAWIDSEQLDLPIEFDAALPLDNLDDNIKANDALFCEWPEADAIVGNPPFQSKNKMQGEYGPAYLNRLRDAYPCVPGRADYCVYWFRRAHDELPAGGHAGLVGTNTIRQNYSREGGLDYIVGNGGTITEAVSTQVWSGDAVVHVSIANWVKGDAPGKKKLFTQLGDLRESPWEVVELDEISPALSASFDVTQAQRLRANIDSGACYQGQTHGHEGFLLSPAEAAGLLQASAENAEVLLPYLTGDDLLSHQPPAPQRYVIDLQPRDILTAGQYPKLIERLKATVLPAREAAAEEEAKRNKRALDANPKAKVNQHHRNFLNKWWLLSYPRPELISKIAAMPRYIACARVTKRPIFEFVDKGIRPSDALQLFPLPDDYSFGILQSGIHWSWFIARCSTLKGDFRYTSDTVFDTFPWPQEPTIPQVKKVAEAAVALRQLRRNVMAENQWSLRQLYRTLDTPGQNPLRAAQQALDAAVRSAYGMKAKGDPLAFLLALNGELADKEVSMKPVAGPGLPTSVKDVAPFITADCIKGGRESRYGR</sequence>
<evidence type="ECO:0000259" key="5">
    <source>
        <dbReference type="Pfam" id="PF20464"/>
    </source>
</evidence>
<accession>A0A432MPR9</accession>
<dbReference type="PANTHER" id="PTHR33841:SF1">
    <property type="entry name" value="DNA METHYLTRANSFERASE A"/>
    <property type="match status" value="1"/>
</dbReference>
<proteinExistence type="predicted"/>
<reference evidence="9 10" key="1">
    <citation type="submission" date="2018-12" db="EMBL/GenBank/DDBJ databases">
        <authorList>
            <person name="Toschakov S.V."/>
        </authorList>
    </citation>
    <scope>NUCLEOTIDE SEQUENCE [LARGE SCALE GENOMIC DNA]</scope>
    <source>
        <strain evidence="9 10">GM2012</strain>
    </source>
</reference>
<dbReference type="EMBL" id="RYZH01000002">
    <property type="protein sequence ID" value="RUL89461.1"/>
    <property type="molecule type" value="Genomic_DNA"/>
</dbReference>
<dbReference type="SUPFAM" id="SSF53335">
    <property type="entry name" value="S-adenosyl-L-methionine-dependent methyltransferases"/>
    <property type="match status" value="1"/>
</dbReference>
<dbReference type="InterPro" id="IPR050953">
    <property type="entry name" value="N4_N6_ade-DNA_methylase"/>
</dbReference>
<evidence type="ECO:0000256" key="3">
    <source>
        <dbReference type="ARBA" id="ARBA00022679"/>
    </source>
</evidence>
<dbReference type="InterPro" id="IPR046820">
    <property type="entry name" value="MmeI_TRD"/>
</dbReference>
<comment type="caution">
    <text evidence="9">The sequence shown here is derived from an EMBL/GenBank/DDBJ whole genome shotgun (WGS) entry which is preliminary data.</text>
</comment>
<feature type="domain" description="MmeI-like N-terminal" evidence="5">
    <location>
        <begin position="19"/>
        <end position="176"/>
    </location>
</feature>
<feature type="domain" description="MmeI-like helicase spacer" evidence="6">
    <location>
        <begin position="183"/>
        <end position="254"/>
    </location>
</feature>
<keyword evidence="2 9" id="KW-0489">Methyltransferase</keyword>
<evidence type="ECO:0000259" key="8">
    <source>
        <dbReference type="Pfam" id="PF20473"/>
    </source>
</evidence>
<dbReference type="AlphaFoldDB" id="A0A432MPR9"/>
<dbReference type="GO" id="GO:0009007">
    <property type="term" value="F:site-specific DNA-methyltransferase (adenine-specific) activity"/>
    <property type="evidence" value="ECO:0007669"/>
    <property type="project" value="UniProtKB-EC"/>
</dbReference>
<dbReference type="Proteomes" id="UP000280296">
    <property type="component" value="Unassembled WGS sequence"/>
</dbReference>
<evidence type="ECO:0000313" key="9">
    <source>
        <dbReference type="EMBL" id="RUL89461.1"/>
    </source>
</evidence>
<dbReference type="Pfam" id="PF20466">
    <property type="entry name" value="MmeI_TRD"/>
    <property type="match status" value="1"/>
</dbReference>
<protein>
    <recommendedName>
        <fullName evidence="1">site-specific DNA-methyltransferase (adenine-specific)</fullName>
        <ecNumber evidence="1">2.1.1.72</ecNumber>
    </recommendedName>
</protein>
<evidence type="ECO:0000256" key="1">
    <source>
        <dbReference type="ARBA" id="ARBA00011900"/>
    </source>
</evidence>
<organism evidence="9 10">
    <name type="scientific">Tautonia sociabilis</name>
    <dbReference type="NCBI Taxonomy" id="2080755"/>
    <lineage>
        <taxon>Bacteria</taxon>
        <taxon>Pseudomonadati</taxon>
        <taxon>Planctomycetota</taxon>
        <taxon>Planctomycetia</taxon>
        <taxon>Isosphaerales</taxon>
        <taxon>Isosphaeraceae</taxon>
        <taxon>Tautonia</taxon>
    </lineage>
</organism>
<dbReference type="OrthoDB" id="249114at2"/>
<dbReference type="InterPro" id="IPR029063">
    <property type="entry name" value="SAM-dependent_MTases_sf"/>
</dbReference>
<dbReference type="RefSeq" id="WP_126723538.1">
    <property type="nucleotide sequence ID" value="NZ_RYZH01000002.1"/>
</dbReference>
<dbReference type="Pfam" id="PF20473">
    <property type="entry name" value="MmeI_Mtase"/>
    <property type="match status" value="1"/>
</dbReference>
<comment type="catalytic activity">
    <reaction evidence="4">
        <text>a 2'-deoxyadenosine in DNA + S-adenosyl-L-methionine = an N(6)-methyl-2'-deoxyadenosine in DNA + S-adenosyl-L-homocysteine + H(+)</text>
        <dbReference type="Rhea" id="RHEA:15197"/>
        <dbReference type="Rhea" id="RHEA-COMP:12418"/>
        <dbReference type="Rhea" id="RHEA-COMP:12419"/>
        <dbReference type="ChEBI" id="CHEBI:15378"/>
        <dbReference type="ChEBI" id="CHEBI:57856"/>
        <dbReference type="ChEBI" id="CHEBI:59789"/>
        <dbReference type="ChEBI" id="CHEBI:90615"/>
        <dbReference type="ChEBI" id="CHEBI:90616"/>
        <dbReference type="EC" id="2.1.1.72"/>
    </reaction>
</comment>
<feature type="domain" description="MmeI-like target recognition" evidence="7">
    <location>
        <begin position="783"/>
        <end position="844"/>
    </location>
</feature>
<evidence type="ECO:0000259" key="7">
    <source>
        <dbReference type="Pfam" id="PF20466"/>
    </source>
</evidence>
<dbReference type="InterPro" id="IPR046816">
    <property type="entry name" value="MmeI_Mtase"/>
</dbReference>
<dbReference type="EC" id="2.1.1.72" evidence="1"/>
<keyword evidence="10" id="KW-1185">Reference proteome</keyword>
<evidence type="ECO:0000256" key="2">
    <source>
        <dbReference type="ARBA" id="ARBA00022603"/>
    </source>
</evidence>
<dbReference type="Pfam" id="PF20464">
    <property type="entry name" value="MmeI_N"/>
    <property type="match status" value="1"/>
</dbReference>
<dbReference type="PANTHER" id="PTHR33841">
    <property type="entry name" value="DNA METHYLTRANSFERASE YEEA-RELATED"/>
    <property type="match status" value="1"/>
</dbReference>
<gene>
    <name evidence="9" type="ORF">TsocGM_01425</name>
</gene>
<evidence type="ECO:0000256" key="4">
    <source>
        <dbReference type="ARBA" id="ARBA00047942"/>
    </source>
</evidence>
<evidence type="ECO:0000313" key="10">
    <source>
        <dbReference type="Proteomes" id="UP000280296"/>
    </source>
</evidence>
<dbReference type="GO" id="GO:0032259">
    <property type="term" value="P:methylation"/>
    <property type="evidence" value="ECO:0007669"/>
    <property type="project" value="UniProtKB-KW"/>
</dbReference>
<name>A0A432MPR9_9BACT</name>
<reference evidence="9 10" key="2">
    <citation type="submission" date="2019-01" db="EMBL/GenBank/DDBJ databases">
        <title>Tautonia sociabilis, a novel thermotolerant planctomycete of Isosphaeraceae family, isolated from a 4000 m deep subterranean habitat.</title>
        <authorList>
            <person name="Kovaleva O.L."/>
            <person name="Elcheninov A.G."/>
            <person name="Van Heerden E."/>
            <person name="Toshchakov S.V."/>
            <person name="Novikov A."/>
            <person name="Bonch-Osmolovskaya E.A."/>
            <person name="Kublanov I.V."/>
        </authorList>
    </citation>
    <scope>NUCLEOTIDE SEQUENCE [LARGE SCALE GENOMIC DNA]</scope>
    <source>
        <strain evidence="9 10">GM2012</strain>
    </source>
</reference>
<dbReference type="PRINTS" id="PR00507">
    <property type="entry name" value="N12N6MTFRASE"/>
</dbReference>
<keyword evidence="3 9" id="KW-0808">Transferase</keyword>
<dbReference type="Pfam" id="PF20465">
    <property type="entry name" value="MmeI_hel"/>
    <property type="match status" value="1"/>
</dbReference>
<dbReference type="InterPro" id="IPR046817">
    <property type="entry name" value="MmeI_N"/>
</dbReference>
<evidence type="ECO:0000259" key="6">
    <source>
        <dbReference type="Pfam" id="PF20465"/>
    </source>
</evidence>